<evidence type="ECO:0000256" key="1">
    <source>
        <dbReference type="SAM" id="SignalP"/>
    </source>
</evidence>
<comment type="caution">
    <text evidence="3">The sequence shown here is derived from an EMBL/GenBank/DDBJ whole genome shotgun (WGS) entry which is preliminary data.</text>
</comment>
<reference evidence="3 4" key="1">
    <citation type="submission" date="2014-07" db="EMBL/GenBank/DDBJ databases">
        <authorList>
            <person name="McCorrison J."/>
            <person name="Sanka R."/>
            <person name="Torralba M."/>
            <person name="Gillis M."/>
            <person name="Haft D.H."/>
            <person name="Methe B."/>
            <person name="Sutton G."/>
            <person name="Nelson K.E."/>
        </authorList>
    </citation>
    <scope>NUCLEOTIDE SEQUENCE [LARGE SCALE GENOMIC DNA]</scope>
    <source>
        <strain evidence="3 4">S9-PR14</strain>
    </source>
</reference>
<evidence type="ECO:0000313" key="4">
    <source>
        <dbReference type="Proteomes" id="UP000029723"/>
    </source>
</evidence>
<feature type="signal peptide" evidence="1">
    <location>
        <begin position="1"/>
        <end position="23"/>
    </location>
</feature>
<dbReference type="OrthoDB" id="1064915at2"/>
<feature type="chain" id="PRO_5001951108" description="Putative auto-transporter adhesin head GIN domain-containing protein" evidence="1">
    <location>
        <begin position="24"/>
        <end position="233"/>
    </location>
</feature>
<dbReference type="Gene3D" id="2.160.20.120">
    <property type="match status" value="1"/>
</dbReference>
<evidence type="ECO:0000313" key="3">
    <source>
        <dbReference type="EMBL" id="KGI20715.1"/>
    </source>
</evidence>
<accession>A0A098YLV1</accession>
<dbReference type="RefSeq" id="WP_036930064.1">
    <property type="nucleotide sequence ID" value="NZ_JRPQ01000279.1"/>
</dbReference>
<dbReference type="AlphaFoldDB" id="A0A098YLV1"/>
<gene>
    <name evidence="3" type="ORF">HMPREF9304_14420</name>
</gene>
<name>A0A098YLV1_9BACT</name>
<feature type="domain" description="Putative auto-transporter adhesin head GIN" evidence="2">
    <location>
        <begin position="42"/>
        <end position="167"/>
    </location>
</feature>
<dbReference type="EMBL" id="JRPQ01000279">
    <property type="protein sequence ID" value="KGI20715.1"/>
    <property type="molecule type" value="Genomic_DNA"/>
</dbReference>
<evidence type="ECO:0000259" key="2">
    <source>
        <dbReference type="Pfam" id="PF10988"/>
    </source>
</evidence>
<protein>
    <recommendedName>
        <fullName evidence="2">Putative auto-transporter adhesin head GIN domain-containing protein</fullName>
    </recommendedName>
</protein>
<dbReference type="PROSITE" id="PS51257">
    <property type="entry name" value="PROKAR_LIPOPROTEIN"/>
    <property type="match status" value="1"/>
</dbReference>
<dbReference type="InterPro" id="IPR021255">
    <property type="entry name" value="DUF2807"/>
</dbReference>
<organism evidence="3 4">
    <name type="scientific">Hoylesella timonensis S9-PR14</name>
    <dbReference type="NCBI Taxonomy" id="1401062"/>
    <lineage>
        <taxon>Bacteria</taxon>
        <taxon>Pseudomonadati</taxon>
        <taxon>Bacteroidota</taxon>
        <taxon>Bacteroidia</taxon>
        <taxon>Bacteroidales</taxon>
        <taxon>Prevotellaceae</taxon>
        <taxon>Hoylesella</taxon>
    </lineage>
</organism>
<dbReference type="Proteomes" id="UP000029723">
    <property type="component" value="Unassembled WGS sequence"/>
</dbReference>
<proteinExistence type="predicted"/>
<dbReference type="Pfam" id="PF10988">
    <property type="entry name" value="DUF2807"/>
    <property type="match status" value="1"/>
</dbReference>
<sequence length="233" mass="26177">MKRKIYCILAVFTLLLFASCACTKRDRKSERKITQSSKIKYFKNVNIEGCYNVYFEQADSASIRFKGSEKAIQQLRITCDGNTLDIKRKEKDKWLNFCNQEDVDIYITSPDLVSVYLKGTGEFEVHKRLDTDTLSVSLMGTGDIDIKDLICDKVKVNLKGTGDINIKNVITSQAFVSLLGTGDIKVHFEKCQWAQCSLQGTGDIDVSGTVNTYKEKIQGTGSIDTDDLHILSK</sequence>
<keyword evidence="1" id="KW-0732">Signal</keyword>